<accession>J3JCT2</accession>
<protein>
    <submittedName>
        <fullName evidence="2">Nucleotidyltransferase</fullName>
    </submittedName>
</protein>
<dbReference type="SUPFAM" id="SSF46785">
    <property type="entry name" value="Winged helix' DNA-binding domain"/>
    <property type="match status" value="1"/>
</dbReference>
<gene>
    <name evidence="2" type="ORF">HSB1_47010</name>
</gene>
<dbReference type="EMBL" id="ALJD01000017">
    <property type="protein sequence ID" value="EJN56884.1"/>
    <property type="molecule type" value="Genomic_DNA"/>
</dbReference>
<dbReference type="InterPro" id="IPR036388">
    <property type="entry name" value="WH-like_DNA-bd_sf"/>
</dbReference>
<dbReference type="CDD" id="cd00090">
    <property type="entry name" value="HTH_ARSR"/>
    <property type="match status" value="1"/>
</dbReference>
<dbReference type="eggNOG" id="arCOG01208">
    <property type="taxonomic scope" value="Archaea"/>
</dbReference>
<dbReference type="GO" id="GO:0016740">
    <property type="term" value="F:transferase activity"/>
    <property type="evidence" value="ECO:0007669"/>
    <property type="project" value="UniProtKB-KW"/>
</dbReference>
<dbReference type="Pfam" id="PF18765">
    <property type="entry name" value="Polbeta"/>
    <property type="match status" value="1"/>
</dbReference>
<comment type="caution">
    <text evidence="2">The sequence shown here is derived from an EMBL/GenBank/DDBJ whole genome shotgun (WGS) entry which is preliminary data.</text>
</comment>
<keyword evidence="2" id="KW-0808">Transferase</keyword>
<dbReference type="RefSeq" id="WP_009378124.1">
    <property type="nucleotide sequence ID" value="NZ_ALJD01000017.1"/>
</dbReference>
<dbReference type="CDD" id="cd05403">
    <property type="entry name" value="NT_KNTase_like"/>
    <property type="match status" value="1"/>
</dbReference>
<dbReference type="InterPro" id="IPR041633">
    <property type="entry name" value="Polbeta"/>
</dbReference>
<evidence type="ECO:0000313" key="2">
    <source>
        <dbReference type="EMBL" id="EJN56884.1"/>
    </source>
</evidence>
<dbReference type="AlphaFoldDB" id="J3JCT2"/>
<name>J3JCT2_9EURY</name>
<proteinExistence type="predicted"/>
<dbReference type="Proteomes" id="UP000007813">
    <property type="component" value="Unassembled WGS sequence"/>
</dbReference>
<organism evidence="2 3">
    <name type="scientific">Halogranum salarium B-1</name>
    <dbReference type="NCBI Taxonomy" id="1210908"/>
    <lineage>
        <taxon>Archaea</taxon>
        <taxon>Methanobacteriati</taxon>
        <taxon>Methanobacteriota</taxon>
        <taxon>Stenosarchaea group</taxon>
        <taxon>Halobacteria</taxon>
        <taxon>Halobacteriales</taxon>
        <taxon>Haloferacaceae</taxon>
    </lineage>
</organism>
<reference evidence="2 3" key="1">
    <citation type="journal article" date="2012" name="J. Bacteriol.">
        <title>Draft Genome Sequence of the Extremely Halophilic Archaeon Halogranum salarium B-1T.</title>
        <authorList>
            <person name="Kim K.K."/>
            <person name="Lee K.C."/>
            <person name="Lee J.S."/>
        </authorList>
    </citation>
    <scope>NUCLEOTIDE SEQUENCE [LARGE SCALE GENOMIC DNA]</scope>
    <source>
        <strain evidence="2 3">B-1</strain>
    </source>
</reference>
<dbReference type="SUPFAM" id="SSF81301">
    <property type="entry name" value="Nucleotidyltransferase"/>
    <property type="match status" value="1"/>
</dbReference>
<sequence>MITKSNSEVENRTQIMVDIPLQDSRLFKREATNDILLFLTRHPDESFSITNLSKVVNYSRPTITKTVDVLSNNGLVVEERDGASRLIQINRDRVTIPDNPYLEIPQSEFHIPVKAATEAILDELDSVLGVVLYGSVARGNADRRSDIDLWVLVREDRMSNQRKANQVRQSLEDDTFDSNRYAFEIDVEGLQAVPNYIAELQEILRDSIAVYQTEEFKTVCNMVLHGDADE</sequence>
<dbReference type="OrthoDB" id="9287at2157"/>
<evidence type="ECO:0000313" key="3">
    <source>
        <dbReference type="Proteomes" id="UP000007813"/>
    </source>
</evidence>
<evidence type="ECO:0000259" key="1">
    <source>
        <dbReference type="Pfam" id="PF18765"/>
    </source>
</evidence>
<dbReference type="Gene3D" id="3.30.460.10">
    <property type="entry name" value="Beta Polymerase, domain 2"/>
    <property type="match status" value="1"/>
</dbReference>
<feature type="domain" description="Polymerase beta nucleotidyltransferase" evidence="1">
    <location>
        <begin position="119"/>
        <end position="215"/>
    </location>
</feature>
<dbReference type="InterPro" id="IPR011991">
    <property type="entry name" value="ArsR-like_HTH"/>
</dbReference>
<dbReference type="InterPro" id="IPR036390">
    <property type="entry name" value="WH_DNA-bd_sf"/>
</dbReference>
<dbReference type="Gene3D" id="1.10.10.10">
    <property type="entry name" value="Winged helix-like DNA-binding domain superfamily/Winged helix DNA-binding domain"/>
    <property type="match status" value="1"/>
</dbReference>
<dbReference type="InterPro" id="IPR043519">
    <property type="entry name" value="NT_sf"/>
</dbReference>